<dbReference type="PANTHER" id="PTHR37423:SF2">
    <property type="entry name" value="MEMBRANE-BOUND LYTIC MUREIN TRANSGLYCOSYLASE C"/>
    <property type="match status" value="1"/>
</dbReference>
<name>A0ABS9Z5S3_9HYPH</name>
<reference evidence="6" key="1">
    <citation type="journal article" date="2022" name="ISME J.">
        <title>Identification of active gaseous-alkane degraders at natural gas seeps.</title>
        <authorList>
            <person name="Farhan Ul Haque M."/>
            <person name="Hernandez M."/>
            <person name="Crombie A.T."/>
            <person name="Murrell J.C."/>
        </authorList>
    </citation>
    <scope>NUCLEOTIDE SEQUENCE</scope>
    <source>
        <strain evidence="6">PC2</strain>
    </source>
</reference>
<evidence type="ECO:0000256" key="3">
    <source>
        <dbReference type="ARBA" id="ARBA00022729"/>
    </source>
</evidence>
<evidence type="ECO:0000256" key="1">
    <source>
        <dbReference type="ARBA" id="ARBA00007734"/>
    </source>
</evidence>
<dbReference type="Gene3D" id="1.25.20.10">
    <property type="entry name" value="Bacterial muramidases"/>
    <property type="match status" value="1"/>
</dbReference>
<comment type="similarity">
    <text evidence="2">Belongs to the virb1 family.</text>
</comment>
<protein>
    <submittedName>
        <fullName evidence="6">Lytic transglycosylase domain-containing protein</fullName>
    </submittedName>
</protein>
<gene>
    <name evidence="6" type="ORF">K2U94_09430</name>
</gene>
<feature type="compositionally biased region" description="Basic and acidic residues" evidence="4">
    <location>
        <begin position="43"/>
        <end position="55"/>
    </location>
</feature>
<feature type="domain" description="Transglycosylase SLT" evidence="5">
    <location>
        <begin position="518"/>
        <end position="626"/>
    </location>
</feature>
<dbReference type="RefSeq" id="WP_243066959.1">
    <property type="nucleotide sequence ID" value="NZ_JAIVFK010000037.1"/>
</dbReference>
<proteinExistence type="inferred from homology"/>
<feature type="region of interest" description="Disordered" evidence="4">
    <location>
        <begin position="16"/>
        <end position="55"/>
    </location>
</feature>
<dbReference type="SUPFAM" id="SSF48435">
    <property type="entry name" value="Bacterial muramidases"/>
    <property type="match status" value="1"/>
</dbReference>
<organism evidence="6 7">
    <name type="scientific">Candidatus Rhodoblastus alkanivorans</name>
    <dbReference type="NCBI Taxonomy" id="2954117"/>
    <lineage>
        <taxon>Bacteria</taxon>
        <taxon>Pseudomonadati</taxon>
        <taxon>Pseudomonadota</taxon>
        <taxon>Alphaproteobacteria</taxon>
        <taxon>Hyphomicrobiales</taxon>
        <taxon>Rhodoblastaceae</taxon>
        <taxon>Rhodoblastus</taxon>
    </lineage>
</organism>
<dbReference type="PROSITE" id="PS00922">
    <property type="entry name" value="TRANSGLYCOSYLASE"/>
    <property type="match status" value="1"/>
</dbReference>
<sequence length="682" mass="74262">MQYYASRRPIIPSLPVYFPSQSPSSAQDDGHWGPPDPSKFAGSRKDDSGAEKAAAHDLSGVADTLRYYGQGDVRSGDAALATRDPMVRDAVEWTLIRFHPDKAGLDRVVAFLRSHPDWPTAQLRKRAEELAGSQGAKPDRAAAYFAEFPPTTAGGRLVYAELLRNDPARADEAAQIARDLWRGSDLGPALEKRLLKNFSGALTVADKIFRLDRLMEREQYSAASRAAALAGKDGRALYRAESDLAHGASWTKVARRAPASLRGDPGLLYMRIHSERHANHIDEAAKLMLAAPRDPAVLASPDDWWVERRLLARKLLDAGENRRAYQIAAEHAPASNAADVEAEFTAGWIALRFLNDPALAAPHFDKLAQIARTPHSIARATYWQGRAAEARGQDAKRFYARAANETETFYGQMARAKLGEEPVMLRPAPTAAQGESRAEVVRAVQLLFDLGEQDAARRLALESASTLTDPTQMAALSQLIEAHSDAHTALIAGKAALHRGLAIDSLAFPLNGVPQYSELANSASRPVVLAIARQESAFNAVAKSGAGAFGLMQMIESTARKAAQSAGVAYDEQKLKSDAAFSAQLGAFHLGQLLTEYRGNYILAFAAYNAGGGNVGDWIKAYGDPRAANVDPIDWIERIPFTETRYYVEKIIENLHIYRARLDDPAPDLVAGDLRQTVAARE</sequence>
<evidence type="ECO:0000256" key="2">
    <source>
        <dbReference type="ARBA" id="ARBA00009387"/>
    </source>
</evidence>
<dbReference type="Gene3D" id="1.10.530.10">
    <property type="match status" value="1"/>
</dbReference>
<dbReference type="SUPFAM" id="SSF53955">
    <property type="entry name" value="Lysozyme-like"/>
    <property type="match status" value="1"/>
</dbReference>
<dbReference type="Proteomes" id="UP001139104">
    <property type="component" value="Unassembled WGS sequence"/>
</dbReference>
<dbReference type="InterPro" id="IPR023346">
    <property type="entry name" value="Lysozyme-like_dom_sf"/>
</dbReference>
<dbReference type="InterPro" id="IPR008258">
    <property type="entry name" value="Transglycosylase_SLT_dom_1"/>
</dbReference>
<accession>A0ABS9Z5S3</accession>
<evidence type="ECO:0000313" key="7">
    <source>
        <dbReference type="Proteomes" id="UP001139104"/>
    </source>
</evidence>
<dbReference type="InterPro" id="IPR000189">
    <property type="entry name" value="Transglyc_AS"/>
</dbReference>
<dbReference type="InterPro" id="IPR008939">
    <property type="entry name" value="Lytic_TGlycosylase_superhlx_U"/>
</dbReference>
<evidence type="ECO:0000313" key="6">
    <source>
        <dbReference type="EMBL" id="MCI4682984.1"/>
    </source>
</evidence>
<dbReference type="PANTHER" id="PTHR37423">
    <property type="entry name" value="SOLUBLE LYTIC MUREIN TRANSGLYCOSYLASE-RELATED"/>
    <property type="match status" value="1"/>
</dbReference>
<keyword evidence="3" id="KW-0732">Signal</keyword>
<evidence type="ECO:0000259" key="5">
    <source>
        <dbReference type="Pfam" id="PF01464"/>
    </source>
</evidence>
<dbReference type="Pfam" id="PF01464">
    <property type="entry name" value="SLT"/>
    <property type="match status" value="1"/>
</dbReference>
<comment type="similarity">
    <text evidence="1">Belongs to the transglycosylase Slt family.</text>
</comment>
<dbReference type="CDD" id="cd13401">
    <property type="entry name" value="Slt70-like"/>
    <property type="match status" value="1"/>
</dbReference>
<comment type="caution">
    <text evidence="6">The sequence shown here is derived from an EMBL/GenBank/DDBJ whole genome shotgun (WGS) entry which is preliminary data.</text>
</comment>
<keyword evidence="7" id="KW-1185">Reference proteome</keyword>
<dbReference type="EMBL" id="JAIVFP010000001">
    <property type="protein sequence ID" value="MCI4682984.1"/>
    <property type="molecule type" value="Genomic_DNA"/>
</dbReference>
<evidence type="ECO:0000256" key="4">
    <source>
        <dbReference type="SAM" id="MobiDB-lite"/>
    </source>
</evidence>